<dbReference type="NCBIfam" id="TIGR00254">
    <property type="entry name" value="GGDEF"/>
    <property type="match status" value="1"/>
</dbReference>
<dbReference type="SUPFAM" id="SSF55781">
    <property type="entry name" value="GAF domain-like"/>
    <property type="match status" value="1"/>
</dbReference>
<dbReference type="Pfam" id="PF00990">
    <property type="entry name" value="GGDEF"/>
    <property type="match status" value="1"/>
</dbReference>
<keyword evidence="3 6" id="KW-0812">Transmembrane</keyword>
<comment type="caution">
    <text evidence="8">The sequence shown here is derived from an EMBL/GenBank/DDBJ whole genome shotgun (WGS) entry which is preliminary data.</text>
</comment>
<keyword evidence="5 6" id="KW-0472">Membrane</keyword>
<dbReference type="InterPro" id="IPR007895">
    <property type="entry name" value="MASE1"/>
</dbReference>
<evidence type="ECO:0000259" key="7">
    <source>
        <dbReference type="PROSITE" id="PS50887"/>
    </source>
</evidence>
<dbReference type="InterPro" id="IPR029787">
    <property type="entry name" value="Nucleotide_cyclase"/>
</dbReference>
<dbReference type="Pfam" id="PF05231">
    <property type="entry name" value="MASE1"/>
    <property type="match status" value="1"/>
</dbReference>
<evidence type="ECO:0000256" key="4">
    <source>
        <dbReference type="ARBA" id="ARBA00022989"/>
    </source>
</evidence>
<dbReference type="PANTHER" id="PTHR46663">
    <property type="entry name" value="DIGUANYLATE CYCLASE DGCT-RELATED"/>
    <property type="match status" value="1"/>
</dbReference>
<evidence type="ECO:0000313" key="8">
    <source>
        <dbReference type="EMBL" id="TPW32876.1"/>
    </source>
</evidence>
<evidence type="ECO:0000256" key="5">
    <source>
        <dbReference type="ARBA" id="ARBA00023136"/>
    </source>
</evidence>
<feature type="transmembrane region" description="Helical" evidence="6">
    <location>
        <begin position="168"/>
        <end position="193"/>
    </location>
</feature>
<dbReference type="SUPFAM" id="SSF55073">
    <property type="entry name" value="Nucleotide cyclase"/>
    <property type="match status" value="1"/>
</dbReference>
<dbReference type="PANTHER" id="PTHR46663:SF2">
    <property type="entry name" value="GGDEF DOMAIN-CONTAINING PROTEIN"/>
    <property type="match status" value="1"/>
</dbReference>
<feature type="transmembrane region" description="Helical" evidence="6">
    <location>
        <begin position="205"/>
        <end position="234"/>
    </location>
</feature>
<evidence type="ECO:0000256" key="1">
    <source>
        <dbReference type="ARBA" id="ARBA00004651"/>
    </source>
</evidence>
<dbReference type="SMART" id="SM00267">
    <property type="entry name" value="GGDEF"/>
    <property type="match status" value="1"/>
</dbReference>
<proteinExistence type="predicted"/>
<dbReference type="RefSeq" id="WP_141165179.1">
    <property type="nucleotide sequence ID" value="NZ_VHLH01000001.1"/>
</dbReference>
<dbReference type="GO" id="GO:0005886">
    <property type="term" value="C:plasma membrane"/>
    <property type="evidence" value="ECO:0007669"/>
    <property type="project" value="UniProtKB-SubCell"/>
</dbReference>
<dbReference type="Gene3D" id="3.30.70.270">
    <property type="match status" value="1"/>
</dbReference>
<evidence type="ECO:0000256" key="6">
    <source>
        <dbReference type="SAM" id="Phobius"/>
    </source>
</evidence>
<gene>
    <name evidence="8" type="ORF">FJU11_01235</name>
</gene>
<feature type="domain" description="GGDEF" evidence="7">
    <location>
        <begin position="514"/>
        <end position="646"/>
    </location>
</feature>
<dbReference type="EMBL" id="VHLH01000001">
    <property type="protein sequence ID" value="TPW32876.1"/>
    <property type="molecule type" value="Genomic_DNA"/>
</dbReference>
<dbReference type="AlphaFoldDB" id="A0A506UHT5"/>
<reference evidence="8 9" key="1">
    <citation type="submission" date="2019-06" db="EMBL/GenBank/DDBJ databases">
        <authorList>
            <person name="Li M."/>
        </authorList>
    </citation>
    <scope>NUCLEOTIDE SEQUENCE [LARGE SCALE GENOMIC DNA]</scope>
    <source>
        <strain evidence="8 9">BGMRC6574</strain>
    </source>
</reference>
<dbReference type="OrthoDB" id="9814202at2"/>
<protein>
    <submittedName>
        <fullName evidence="8">Diguanylate cyclase</fullName>
    </submittedName>
</protein>
<comment type="subcellular location">
    <subcellularLocation>
        <location evidence="1">Cell membrane</location>
        <topology evidence="1">Multi-pass membrane protein</topology>
    </subcellularLocation>
</comment>
<accession>A0A506UHT5</accession>
<keyword evidence="4 6" id="KW-1133">Transmembrane helix</keyword>
<feature type="transmembrane region" description="Helical" evidence="6">
    <location>
        <begin position="279"/>
        <end position="299"/>
    </location>
</feature>
<dbReference type="InterPro" id="IPR000160">
    <property type="entry name" value="GGDEF_dom"/>
</dbReference>
<feature type="transmembrane region" description="Helical" evidence="6">
    <location>
        <begin position="21"/>
        <end position="41"/>
    </location>
</feature>
<dbReference type="PROSITE" id="PS50887">
    <property type="entry name" value="GGDEF"/>
    <property type="match status" value="1"/>
</dbReference>
<name>A0A506UHT5_9HYPH</name>
<organism evidence="8 9">
    <name type="scientific">Pararhizobium mangrovi</name>
    <dbReference type="NCBI Taxonomy" id="2590452"/>
    <lineage>
        <taxon>Bacteria</taxon>
        <taxon>Pseudomonadati</taxon>
        <taxon>Pseudomonadota</taxon>
        <taxon>Alphaproteobacteria</taxon>
        <taxon>Hyphomicrobiales</taxon>
        <taxon>Rhizobiaceae</taxon>
        <taxon>Rhizobium/Agrobacterium group</taxon>
        <taxon>Pararhizobium</taxon>
    </lineage>
</organism>
<evidence type="ECO:0000256" key="3">
    <source>
        <dbReference type="ARBA" id="ARBA00022692"/>
    </source>
</evidence>
<feature type="transmembrane region" description="Helical" evidence="6">
    <location>
        <begin position="246"/>
        <end position="267"/>
    </location>
</feature>
<keyword evidence="2" id="KW-1003">Cell membrane</keyword>
<dbReference type="CDD" id="cd01949">
    <property type="entry name" value="GGDEF"/>
    <property type="match status" value="1"/>
</dbReference>
<feature type="transmembrane region" description="Helical" evidence="6">
    <location>
        <begin position="134"/>
        <end position="156"/>
    </location>
</feature>
<evidence type="ECO:0000256" key="2">
    <source>
        <dbReference type="ARBA" id="ARBA00022475"/>
    </source>
</evidence>
<dbReference type="Proteomes" id="UP000320314">
    <property type="component" value="Unassembled WGS sequence"/>
</dbReference>
<dbReference type="InterPro" id="IPR043128">
    <property type="entry name" value="Rev_trsase/Diguanyl_cyclase"/>
</dbReference>
<sequence length="673" mass="72615">MTDPLRKAAARMRPGSLASGLGLVLLAAVSYFAGVRLSVAFVPMMPAGGTWDWWVPVWISTGLAVALVFRFGWQVVPGLVIGSLASEIHMGTPVLIGLAIAILNGTQPLVLQHLMGRRHDPAHMFARVGPVFRFIYATAVSTGLYSVFFGSLVLHLSGRTGFDGPSLLWVRWMLGDLSAIFLVTPILTLMLFRQVDTRHVIEPESIAVFLVAGLVTAGLFATDGIALPVGFVLFPIVVWAALRRNAFVVSMTVLLITVIATVLTAMGHGPFIAVAQANYAILPLQYLIAALALTGLLLCSATAERNRLQSELADMLTRLDGEVGERTRELAETNRHLNAEIAAHERATRVIEGRNRIMQKLARGSALDELLQDLAQEVTAFRDRWTVRIALADPRGHARVAAIGGEGAHRETLRRDIDVYGAGRVFLNTAIMAGPDHRLGTLSILLEPGTPFTEEDRVFLAETADLASVLIEHREREERLRTLVRYDSLTGVFNRTAFEEALQEMMGEAAREKEKVYVLYLDLDGFKAVNDTFGHDAGDRLLVEAASRVSTAAGTHACVGRFGGDEFVVAMSAVERVDVEATARAIIRSCHIDDAVPGSATNVSASIGISAYPGDATTVEAMVRSADTAMYVAKRVGGSCYAFSGERAGGLHARVWGEMRAPHSASVLSSQVG</sequence>
<dbReference type="InterPro" id="IPR052163">
    <property type="entry name" value="DGC-Regulatory_Protein"/>
</dbReference>
<feature type="transmembrane region" description="Helical" evidence="6">
    <location>
        <begin position="53"/>
        <end position="73"/>
    </location>
</feature>
<keyword evidence="9" id="KW-1185">Reference proteome</keyword>
<evidence type="ECO:0000313" key="9">
    <source>
        <dbReference type="Proteomes" id="UP000320314"/>
    </source>
</evidence>